<name>A0A0F7UCH0_NEOCL</name>
<reference evidence="8" key="1">
    <citation type="journal article" date="2015" name="PLoS ONE">
        <title>Comprehensive Evaluation of Toxoplasma gondii VEG and Neospora caninum LIV Genomes with Tachyzoite Stage Transcriptome and Proteome Defines Novel Transcript Features.</title>
        <authorList>
            <person name="Ramaprasad A."/>
            <person name="Mourier T."/>
            <person name="Naeem R."/>
            <person name="Malas T.B."/>
            <person name="Moussa E."/>
            <person name="Panigrahi A."/>
            <person name="Vermont S.J."/>
            <person name="Otto T.D."/>
            <person name="Wastling J."/>
            <person name="Pain A."/>
        </authorList>
    </citation>
    <scope>NUCLEOTIDE SEQUENCE</scope>
    <source>
        <strain evidence="8">Liverpool</strain>
    </source>
</reference>
<dbReference type="InterPro" id="IPR013120">
    <property type="entry name" value="FAR_NAD-bd"/>
</dbReference>
<gene>
    <name evidence="8" type="ORF">BN1204_021430</name>
</gene>
<evidence type="ECO:0000256" key="2">
    <source>
        <dbReference type="ARBA" id="ARBA00007937"/>
    </source>
</evidence>
<dbReference type="InterPro" id="IPR002123">
    <property type="entry name" value="Plipid/glycerol_acylTrfase"/>
</dbReference>
<feature type="region of interest" description="Disordered" evidence="6">
    <location>
        <begin position="473"/>
        <end position="492"/>
    </location>
</feature>
<evidence type="ECO:0000259" key="7">
    <source>
        <dbReference type="SMART" id="SM00563"/>
    </source>
</evidence>
<protein>
    <submittedName>
        <fullName evidence="8">Probable fatty acyl-CoA reductase 5</fullName>
    </submittedName>
</protein>
<dbReference type="EMBL" id="LN714481">
    <property type="protein sequence ID" value="CEL66325.1"/>
    <property type="molecule type" value="Genomic_DNA"/>
</dbReference>
<dbReference type="PANTHER" id="PTHR12563">
    <property type="entry name" value="GLYCEROL-3-PHOSPHATE ACYLTRANSFERASE"/>
    <property type="match status" value="1"/>
</dbReference>
<dbReference type="InterPro" id="IPR022284">
    <property type="entry name" value="GPAT/DHAPAT"/>
</dbReference>
<organism evidence="8">
    <name type="scientific">Neospora caninum (strain Liverpool)</name>
    <dbReference type="NCBI Taxonomy" id="572307"/>
    <lineage>
        <taxon>Eukaryota</taxon>
        <taxon>Sar</taxon>
        <taxon>Alveolata</taxon>
        <taxon>Apicomplexa</taxon>
        <taxon>Conoidasida</taxon>
        <taxon>Coccidia</taxon>
        <taxon>Eucoccidiorida</taxon>
        <taxon>Eimeriorina</taxon>
        <taxon>Sarcocystidae</taxon>
        <taxon>Neospora</taxon>
    </lineage>
</organism>
<dbReference type="GO" id="GO:0006631">
    <property type="term" value="P:fatty acid metabolic process"/>
    <property type="evidence" value="ECO:0007669"/>
    <property type="project" value="TreeGrafter"/>
</dbReference>
<evidence type="ECO:0000256" key="1">
    <source>
        <dbReference type="ARBA" id="ARBA00004184"/>
    </source>
</evidence>
<evidence type="ECO:0000256" key="4">
    <source>
        <dbReference type="ARBA" id="ARBA00023136"/>
    </source>
</evidence>
<keyword evidence="3" id="KW-0808">Transferase</keyword>
<dbReference type="CDD" id="cd07993">
    <property type="entry name" value="LPLAT_DHAPAT-like"/>
    <property type="match status" value="1"/>
</dbReference>
<dbReference type="GO" id="GO:0019432">
    <property type="term" value="P:triglyceride biosynthetic process"/>
    <property type="evidence" value="ECO:0007669"/>
    <property type="project" value="TreeGrafter"/>
</dbReference>
<dbReference type="AlphaFoldDB" id="A0A0F7UCH0"/>
<feature type="region of interest" description="Disordered" evidence="6">
    <location>
        <begin position="769"/>
        <end position="819"/>
    </location>
</feature>
<comment type="similarity">
    <text evidence="2">Belongs to the GPAT/DAPAT family.</text>
</comment>
<dbReference type="PANTHER" id="PTHR12563:SF17">
    <property type="entry name" value="DIHYDROXYACETONE PHOSPHATE ACYLTRANSFERASE"/>
    <property type="match status" value="1"/>
</dbReference>
<feature type="domain" description="Phospholipid/glycerol acyltransferase" evidence="7">
    <location>
        <begin position="556"/>
        <end position="693"/>
    </location>
</feature>
<comment type="subcellular location">
    <subcellularLocation>
        <location evidence="1">Endomembrane system</location>
        <topology evidence="1">Peripheral membrane protein</topology>
    </subcellularLocation>
</comment>
<dbReference type="Pfam" id="PF07993">
    <property type="entry name" value="NAD_binding_4"/>
    <property type="match status" value="1"/>
</dbReference>
<dbReference type="InterPro" id="IPR041728">
    <property type="entry name" value="GPAT/DHAPAT_LPLAT"/>
</dbReference>
<accession>A0A0F7UCH0</accession>
<dbReference type="CDD" id="cd05236">
    <property type="entry name" value="FAR-N_SDR_e"/>
    <property type="match status" value="1"/>
</dbReference>
<evidence type="ECO:0000256" key="3">
    <source>
        <dbReference type="ARBA" id="ARBA00022679"/>
    </source>
</evidence>
<feature type="compositionally biased region" description="Basic and acidic residues" evidence="6">
    <location>
        <begin position="769"/>
        <end position="792"/>
    </location>
</feature>
<dbReference type="Pfam" id="PF19277">
    <property type="entry name" value="GPAT_C"/>
    <property type="match status" value="2"/>
</dbReference>
<keyword evidence="4" id="KW-0472">Membrane</keyword>
<dbReference type="InterPro" id="IPR036291">
    <property type="entry name" value="NAD(P)-bd_dom_sf"/>
</dbReference>
<proteinExistence type="inferred from homology"/>
<sequence length="1182" mass="130448">MGHTSMLQAFYPHQTLLVTGASGFVGKVLLAQLLKSCSVKKLYVLLRPSTGRSAQERLLVDVFSSPAFDEMRSAHQDEGGWNEWISKRVVAVPGDLLKPDFGIQHKHVIRKLQEEVTVVIHLAASVHFNSPLKDNYRSNVEGTMRILDFAKGCPFLQVFVHTSTCYVNSDHEGRVKEDVLPLPWDTEELLTAVHKMIELRDNEARYTHLDVANLEKQLLGRFPNTYTFTKRLSEALLIRDWEKALLQPERSEVKFPLCMLRPSIVGASYKHPRRGWIDNLNATGGMFLLCALGVLKCLPANPNIIGDNVPVDVVADALIVSGAAVAAAHAYSNPAAMRAARHPAAAASLAAAQCVMPQYLPHAITLPKTVSPAPSGLPSPVAADANNSGRGTGACEPPPAPQVYVNLLYKHVLNEPYNPPPFLARLIPCPDTFTFLKNTGPLPRCPSPWSIENAVLGSKALASVIRKDAIQISKQGKRRRKNGKPAGTTQPEIEAEVRADAQELYDTIAGTIRTPAVYVLGGILHTAFQRLFDRVVVESTEIERLRKTVQECHGPVILLPTHRSYMDSLLLFYMCLGNGMPLPFVAADEGLAQIAVVNRLLRNSGTFFLRKSSSLSRGKANGPSPRLYCTVVHQYIQAIAKRHGYLEFFIEGGRSKTGLLSSPQHGILRTVLDLYFDCEQPNVTFVPVTLSYDKVLEAESFPQELLGGQRKKEDLRRVLNVIRCMSCYGQDCKVQGADSNGLQQRFGVGSKPLGSAYIKIGEPITFKEKKDKVGQPAEFRQRQQEEQEHMKSSTEWLKRKKNQPQSEEDSEAMAGQARHYRRVPNELREKLTADFADHLMGTLASNLIISPTSLVATILCMHRNGIREEDLEDQVQWLRDQVLLRGGLLSPGVGGLMFDVRLIVQATLQTYLRGVVASSGGGWSVIQSVAPSAAGANGVAAPSSISTLPMSRPTTVGGTVVGPLGADAPRLVLAYYRNKCCHLFILEAIVCAALFAFGREIAWEEGADSMALTEKAVFLTELLKDHFALKNQLRDVEIIKIVDLMVSRRILRRLPSPSASPSEKEGRGDRRYVFHPSAESSVTLFTYFVWPFVDSYWACGMSLFALQKPTTPADMVDEMGEDSAAVNNEPFATSMQCSRTRTRMSKAQLVARAHWLADGLYKEHYLESVGHVNAEQAALLRV</sequence>
<dbReference type="SUPFAM" id="SSF69593">
    <property type="entry name" value="Glycerol-3-phosphate (1)-acyltransferase"/>
    <property type="match status" value="1"/>
</dbReference>
<dbReference type="Pfam" id="PF01553">
    <property type="entry name" value="Acyltransferase"/>
    <property type="match status" value="1"/>
</dbReference>
<dbReference type="GO" id="GO:0004366">
    <property type="term" value="F:glycerol-3-phosphate O-acyltransferase activity"/>
    <property type="evidence" value="ECO:0007669"/>
    <property type="project" value="TreeGrafter"/>
</dbReference>
<dbReference type="GO" id="GO:0012505">
    <property type="term" value="C:endomembrane system"/>
    <property type="evidence" value="ECO:0007669"/>
    <property type="project" value="UniProtKB-SubCell"/>
</dbReference>
<dbReference type="GO" id="GO:0031966">
    <property type="term" value="C:mitochondrial membrane"/>
    <property type="evidence" value="ECO:0007669"/>
    <property type="project" value="TreeGrafter"/>
</dbReference>
<evidence type="ECO:0000313" key="8">
    <source>
        <dbReference type="EMBL" id="CEL66325.1"/>
    </source>
</evidence>
<dbReference type="SMART" id="SM00563">
    <property type="entry name" value="PlsC"/>
    <property type="match status" value="1"/>
</dbReference>
<evidence type="ECO:0000256" key="6">
    <source>
        <dbReference type="SAM" id="MobiDB-lite"/>
    </source>
</evidence>
<evidence type="ECO:0000256" key="5">
    <source>
        <dbReference type="ARBA" id="ARBA00023315"/>
    </source>
</evidence>
<dbReference type="SUPFAM" id="SSF51735">
    <property type="entry name" value="NAD(P)-binding Rossmann-fold domains"/>
    <property type="match status" value="1"/>
</dbReference>
<dbReference type="Gene3D" id="3.40.50.720">
    <property type="entry name" value="NAD(P)-binding Rossmann-like Domain"/>
    <property type="match status" value="1"/>
</dbReference>
<dbReference type="GO" id="GO:0008654">
    <property type="term" value="P:phospholipid biosynthetic process"/>
    <property type="evidence" value="ECO:0007669"/>
    <property type="project" value="TreeGrafter"/>
</dbReference>
<dbReference type="GO" id="GO:0006072">
    <property type="term" value="P:glycerol-3-phosphate metabolic process"/>
    <property type="evidence" value="ECO:0007669"/>
    <property type="project" value="TreeGrafter"/>
</dbReference>
<keyword evidence="5" id="KW-0012">Acyltransferase</keyword>
<dbReference type="InterPro" id="IPR045520">
    <property type="entry name" value="GPAT/DHAPAT_C"/>
</dbReference>